<organism evidence="1 2">
    <name type="scientific">Ferroacidibacillus organovorans</name>
    <dbReference type="NCBI Taxonomy" id="1765683"/>
    <lineage>
        <taxon>Bacteria</taxon>
        <taxon>Bacillati</taxon>
        <taxon>Bacillota</taxon>
        <taxon>Bacilli</taxon>
        <taxon>Bacillales</taxon>
        <taxon>Alicyclobacillaceae</taxon>
        <taxon>Ferroacidibacillus</taxon>
    </lineage>
</organism>
<keyword evidence="2" id="KW-1185">Reference proteome</keyword>
<sequence>MSAMRDFLWNYFSLTGEIDAYLLLKEHESLKRDVQDDAGENGERYEPDV</sequence>
<evidence type="ECO:0008006" key="3">
    <source>
        <dbReference type="Google" id="ProtNLM"/>
    </source>
</evidence>
<dbReference type="EMBL" id="MWPS01000003">
    <property type="protein sequence ID" value="OPG17479.1"/>
    <property type="molecule type" value="Genomic_DNA"/>
</dbReference>
<proteinExistence type="predicted"/>
<dbReference type="Proteomes" id="UP000190229">
    <property type="component" value="Unassembled WGS sequence"/>
</dbReference>
<evidence type="ECO:0000313" key="2">
    <source>
        <dbReference type="Proteomes" id="UP000190229"/>
    </source>
</evidence>
<protein>
    <recommendedName>
        <fullName evidence="3">YqzL family protein</fullName>
    </recommendedName>
</protein>
<dbReference type="InterPro" id="IPR025617">
    <property type="entry name" value="YqzL"/>
</dbReference>
<accession>A0A1V4EX31</accession>
<reference evidence="1 2" key="1">
    <citation type="submission" date="2017-02" db="EMBL/GenBank/DDBJ databases">
        <title>Draft genome of Acidibacillus ferrooxidans Huett2.</title>
        <authorList>
            <person name="Schopf S."/>
        </authorList>
    </citation>
    <scope>NUCLEOTIDE SEQUENCE [LARGE SCALE GENOMIC DNA]</scope>
    <source>
        <strain evidence="1 2">Huett2</strain>
    </source>
</reference>
<name>A0A1V4EX31_9BACL</name>
<evidence type="ECO:0000313" key="1">
    <source>
        <dbReference type="EMBL" id="OPG17479.1"/>
    </source>
</evidence>
<dbReference type="AlphaFoldDB" id="A0A1V4EX31"/>
<comment type="caution">
    <text evidence="1">The sequence shown here is derived from an EMBL/GenBank/DDBJ whole genome shotgun (WGS) entry which is preliminary data.</text>
</comment>
<dbReference type="Pfam" id="PF14006">
    <property type="entry name" value="YqzL"/>
    <property type="match status" value="1"/>
</dbReference>
<gene>
    <name evidence="1" type="ORF">B2M26_01765</name>
</gene>